<dbReference type="SUPFAM" id="SSF54001">
    <property type="entry name" value="Cysteine proteinases"/>
    <property type="match status" value="1"/>
</dbReference>
<dbReference type="InterPro" id="IPR028889">
    <property type="entry name" value="USP"/>
</dbReference>
<dbReference type="WBParaSite" id="nRc.2.0.1.t26252-RA">
    <property type="protein sequence ID" value="nRc.2.0.1.t26252-RA"/>
    <property type="gene ID" value="nRc.2.0.1.g26252"/>
</dbReference>
<evidence type="ECO:0000313" key="4">
    <source>
        <dbReference type="Proteomes" id="UP000887565"/>
    </source>
</evidence>
<reference evidence="5" key="1">
    <citation type="submission" date="2022-11" db="UniProtKB">
        <authorList>
            <consortium name="WormBaseParasite"/>
        </authorList>
    </citation>
    <scope>IDENTIFICATION</scope>
</reference>
<name>A0A915JJJ5_ROMCU</name>
<dbReference type="AlphaFoldDB" id="A0A915JJJ5"/>
<dbReference type="Pfam" id="PF00443">
    <property type="entry name" value="UCH"/>
    <property type="match status" value="1"/>
</dbReference>
<dbReference type="PANTHER" id="PTHR21646">
    <property type="entry name" value="UBIQUITIN CARBOXYL-TERMINAL HYDROLASE"/>
    <property type="match status" value="1"/>
</dbReference>
<dbReference type="Gene3D" id="3.90.70.10">
    <property type="entry name" value="Cysteine proteinases"/>
    <property type="match status" value="1"/>
</dbReference>
<accession>A0A915JJJ5</accession>
<dbReference type="Proteomes" id="UP000887565">
    <property type="component" value="Unplaced"/>
</dbReference>
<dbReference type="PROSITE" id="PS00972">
    <property type="entry name" value="USP_1"/>
    <property type="match status" value="1"/>
</dbReference>
<protein>
    <recommendedName>
        <fullName evidence="2">ubiquitinyl hydrolase 1</fullName>
        <ecNumber evidence="2">3.4.19.12</ecNumber>
    </recommendedName>
</protein>
<organism evidence="4 5">
    <name type="scientific">Romanomermis culicivorax</name>
    <name type="common">Nematode worm</name>
    <dbReference type="NCBI Taxonomy" id="13658"/>
    <lineage>
        <taxon>Eukaryota</taxon>
        <taxon>Metazoa</taxon>
        <taxon>Ecdysozoa</taxon>
        <taxon>Nematoda</taxon>
        <taxon>Enoplea</taxon>
        <taxon>Dorylaimia</taxon>
        <taxon>Mermithida</taxon>
        <taxon>Mermithoidea</taxon>
        <taxon>Mermithidae</taxon>
        <taxon>Romanomermis</taxon>
    </lineage>
</organism>
<evidence type="ECO:0000256" key="1">
    <source>
        <dbReference type="ARBA" id="ARBA00000707"/>
    </source>
</evidence>
<evidence type="ECO:0000259" key="3">
    <source>
        <dbReference type="PROSITE" id="PS50235"/>
    </source>
</evidence>
<proteinExistence type="predicted"/>
<dbReference type="PROSITE" id="PS50235">
    <property type="entry name" value="USP_3"/>
    <property type="match status" value="1"/>
</dbReference>
<keyword evidence="4" id="KW-1185">Reference proteome</keyword>
<sequence>MLALDRSLKLILKKILASQRGLCGIINIGNTCFMNAALQILLNTEELRNYFLNKQFKKDLNVTNPLGCGGKLAIAFAYLCEQIWTSGDSFSDAAHVKEIIGTKSSQFSGFGQQDSQEFISFLLDGLHEDLNRVICKPTTSSVDTDGKSDFINAQMSWNTFLSRNDSIVVDLFYGQLRSHLVCPICEKVEYYITFDPFVFLPLSFPKPRIGITVDFWPADRDAFVRRVKSHFSRIITKSSDADKELSNLLKMANDHVIV</sequence>
<dbReference type="OMA" id="CENCTHK"/>
<dbReference type="PANTHER" id="PTHR21646:SF74">
    <property type="entry name" value="UBIQUITIN CARBOXYL-TERMINAL HYDROLASE 19"/>
    <property type="match status" value="1"/>
</dbReference>
<feature type="domain" description="USP" evidence="3">
    <location>
        <begin position="23"/>
        <end position="258"/>
    </location>
</feature>
<dbReference type="InterPro" id="IPR038765">
    <property type="entry name" value="Papain-like_cys_pep_sf"/>
</dbReference>
<evidence type="ECO:0000256" key="2">
    <source>
        <dbReference type="ARBA" id="ARBA00012759"/>
    </source>
</evidence>
<dbReference type="EC" id="3.4.19.12" evidence="2"/>
<dbReference type="GO" id="GO:0016579">
    <property type="term" value="P:protein deubiquitination"/>
    <property type="evidence" value="ECO:0007669"/>
    <property type="project" value="InterPro"/>
</dbReference>
<dbReference type="GO" id="GO:0004843">
    <property type="term" value="F:cysteine-type deubiquitinase activity"/>
    <property type="evidence" value="ECO:0007669"/>
    <property type="project" value="UniProtKB-EC"/>
</dbReference>
<dbReference type="InterPro" id="IPR018200">
    <property type="entry name" value="USP_CS"/>
</dbReference>
<comment type="catalytic activity">
    <reaction evidence="1">
        <text>Thiol-dependent hydrolysis of ester, thioester, amide, peptide and isopeptide bonds formed by the C-terminal Gly of ubiquitin (a 76-residue protein attached to proteins as an intracellular targeting signal).</text>
        <dbReference type="EC" id="3.4.19.12"/>
    </reaction>
</comment>
<dbReference type="InterPro" id="IPR050185">
    <property type="entry name" value="Ub_carboxyl-term_hydrolase"/>
</dbReference>
<evidence type="ECO:0000313" key="5">
    <source>
        <dbReference type="WBParaSite" id="nRc.2.0.1.t26252-RA"/>
    </source>
</evidence>
<dbReference type="InterPro" id="IPR001394">
    <property type="entry name" value="Peptidase_C19_UCH"/>
</dbReference>